<gene>
    <name evidence="1" type="ORF">DPMN_155472</name>
</gene>
<sequence length="122" mass="14143">MLANVRAYHHSHPFVKRDTGEPRIEDLCSYYDDANHIQVNVRLVMKDTCTDEEWKFIKKAYNDLYKCIEDGFQTNLECFVVYEPGYVHFPGTKNRLIGSVRDDKVSVLNDVGTVALPIVFRV</sequence>
<keyword evidence="2" id="KW-1185">Reference proteome</keyword>
<dbReference type="Proteomes" id="UP000828390">
    <property type="component" value="Unassembled WGS sequence"/>
</dbReference>
<evidence type="ECO:0000313" key="2">
    <source>
        <dbReference type="Proteomes" id="UP000828390"/>
    </source>
</evidence>
<dbReference type="AlphaFoldDB" id="A0A9D4FSN0"/>
<dbReference type="EMBL" id="JAIWYP010000007">
    <property type="protein sequence ID" value="KAH3801810.1"/>
    <property type="molecule type" value="Genomic_DNA"/>
</dbReference>
<name>A0A9D4FSN0_DREPO</name>
<organism evidence="1 2">
    <name type="scientific">Dreissena polymorpha</name>
    <name type="common">Zebra mussel</name>
    <name type="synonym">Mytilus polymorpha</name>
    <dbReference type="NCBI Taxonomy" id="45954"/>
    <lineage>
        <taxon>Eukaryota</taxon>
        <taxon>Metazoa</taxon>
        <taxon>Spiralia</taxon>
        <taxon>Lophotrochozoa</taxon>
        <taxon>Mollusca</taxon>
        <taxon>Bivalvia</taxon>
        <taxon>Autobranchia</taxon>
        <taxon>Heteroconchia</taxon>
        <taxon>Euheterodonta</taxon>
        <taxon>Imparidentia</taxon>
        <taxon>Neoheterodontei</taxon>
        <taxon>Myida</taxon>
        <taxon>Dreissenoidea</taxon>
        <taxon>Dreissenidae</taxon>
        <taxon>Dreissena</taxon>
    </lineage>
</organism>
<reference evidence="1" key="2">
    <citation type="submission" date="2020-11" db="EMBL/GenBank/DDBJ databases">
        <authorList>
            <person name="McCartney M.A."/>
            <person name="Auch B."/>
            <person name="Kono T."/>
            <person name="Mallez S."/>
            <person name="Becker A."/>
            <person name="Gohl D.M."/>
            <person name="Silverstein K.A.T."/>
            <person name="Koren S."/>
            <person name="Bechman K.B."/>
            <person name="Herman A."/>
            <person name="Abrahante J.E."/>
            <person name="Garbe J."/>
        </authorList>
    </citation>
    <scope>NUCLEOTIDE SEQUENCE</scope>
    <source>
        <strain evidence="1">Duluth1</strain>
        <tissue evidence="1">Whole animal</tissue>
    </source>
</reference>
<proteinExistence type="predicted"/>
<evidence type="ECO:0000313" key="1">
    <source>
        <dbReference type="EMBL" id="KAH3801810.1"/>
    </source>
</evidence>
<accession>A0A9D4FSN0</accession>
<protein>
    <submittedName>
        <fullName evidence="1">Uncharacterized protein</fullName>
    </submittedName>
</protein>
<comment type="caution">
    <text evidence="1">The sequence shown here is derived from an EMBL/GenBank/DDBJ whole genome shotgun (WGS) entry which is preliminary data.</text>
</comment>
<reference evidence="1" key="1">
    <citation type="journal article" date="2019" name="bioRxiv">
        <title>The Genome of the Zebra Mussel, Dreissena polymorpha: A Resource for Invasive Species Research.</title>
        <authorList>
            <person name="McCartney M.A."/>
            <person name="Auch B."/>
            <person name="Kono T."/>
            <person name="Mallez S."/>
            <person name="Zhang Y."/>
            <person name="Obille A."/>
            <person name="Becker A."/>
            <person name="Abrahante J.E."/>
            <person name="Garbe J."/>
            <person name="Badalamenti J.P."/>
            <person name="Herman A."/>
            <person name="Mangelson H."/>
            <person name="Liachko I."/>
            <person name="Sullivan S."/>
            <person name="Sone E.D."/>
            <person name="Koren S."/>
            <person name="Silverstein K.A.T."/>
            <person name="Beckman K.B."/>
            <person name="Gohl D.M."/>
        </authorList>
    </citation>
    <scope>NUCLEOTIDE SEQUENCE</scope>
    <source>
        <strain evidence="1">Duluth1</strain>
        <tissue evidence="1">Whole animal</tissue>
    </source>
</reference>